<evidence type="ECO:0000256" key="1">
    <source>
        <dbReference type="SAM" id="MobiDB-lite"/>
    </source>
</evidence>
<sequence length="85" mass="9414">MRLRLEGGFQQAQDSPSRRSLCDLLRMRASETIGITAGDTHSRHGRACPGHPDAVKRHAFPTEITGTRPVMTGDYRFLPYFAGNA</sequence>
<proteinExistence type="predicted"/>
<evidence type="ECO:0000313" key="2">
    <source>
        <dbReference type="EMBL" id="MPR27360.1"/>
    </source>
</evidence>
<protein>
    <submittedName>
        <fullName evidence="2">Uncharacterized protein</fullName>
    </submittedName>
</protein>
<dbReference type="RefSeq" id="WP_152713560.1">
    <property type="nucleotide sequence ID" value="NZ_VOSJ01000078.1"/>
</dbReference>
<evidence type="ECO:0000313" key="3">
    <source>
        <dbReference type="Proteomes" id="UP000403266"/>
    </source>
</evidence>
<feature type="region of interest" description="Disordered" evidence="1">
    <location>
        <begin position="35"/>
        <end position="54"/>
    </location>
</feature>
<dbReference type="AlphaFoldDB" id="A0A5N7ML35"/>
<accession>A0A5N7ML35</accession>
<name>A0A5N7ML35_9HYPH</name>
<dbReference type="EMBL" id="VOSK01000085">
    <property type="protein sequence ID" value="MPR27360.1"/>
    <property type="molecule type" value="Genomic_DNA"/>
</dbReference>
<comment type="caution">
    <text evidence="2">The sequence shown here is derived from an EMBL/GenBank/DDBJ whole genome shotgun (WGS) entry which is preliminary data.</text>
</comment>
<keyword evidence="3" id="KW-1185">Reference proteome</keyword>
<gene>
    <name evidence="2" type="ORF">FS320_19695</name>
</gene>
<dbReference type="OrthoDB" id="8143125at2"/>
<dbReference type="Proteomes" id="UP000403266">
    <property type="component" value="Unassembled WGS sequence"/>
</dbReference>
<organism evidence="2 3">
    <name type="scientific">Microvirga tunisiensis</name>
    <dbReference type="NCBI Taxonomy" id="2108360"/>
    <lineage>
        <taxon>Bacteria</taxon>
        <taxon>Pseudomonadati</taxon>
        <taxon>Pseudomonadota</taxon>
        <taxon>Alphaproteobacteria</taxon>
        <taxon>Hyphomicrobiales</taxon>
        <taxon>Methylobacteriaceae</taxon>
        <taxon>Microvirga</taxon>
    </lineage>
</organism>
<reference evidence="2 3" key="1">
    <citation type="journal article" date="2019" name="Syst. Appl. Microbiol.">
        <title>Microvirga tunisiensis sp. nov., a root nodule symbiotic bacterium isolated from Lupinus micranthus and L. luteus grown in Northern Tunisia.</title>
        <authorList>
            <person name="Msaddak A."/>
            <person name="Rejili M."/>
            <person name="Duran D."/>
            <person name="Mars M."/>
            <person name="Palacios J.M."/>
            <person name="Ruiz-Argueso T."/>
            <person name="Rey L."/>
            <person name="Imperial J."/>
        </authorList>
    </citation>
    <scope>NUCLEOTIDE SEQUENCE [LARGE SCALE GENOMIC DNA]</scope>
    <source>
        <strain evidence="2 3">Lmie10</strain>
    </source>
</reference>